<evidence type="ECO:0000256" key="5">
    <source>
        <dbReference type="ARBA" id="ARBA00022692"/>
    </source>
</evidence>
<name>A0ABN8QB27_9CNID</name>
<feature type="compositionally biased region" description="Low complexity" evidence="13">
    <location>
        <begin position="355"/>
        <end position="364"/>
    </location>
</feature>
<evidence type="ECO:0000256" key="13">
    <source>
        <dbReference type="SAM" id="MobiDB-lite"/>
    </source>
</evidence>
<evidence type="ECO:0000313" key="15">
    <source>
        <dbReference type="Proteomes" id="UP001159427"/>
    </source>
</evidence>
<evidence type="ECO:0000256" key="8">
    <source>
        <dbReference type="ARBA" id="ARBA00023065"/>
    </source>
</evidence>
<comment type="function">
    <text evidence="12">Structural component of the gap junctions.</text>
</comment>
<evidence type="ECO:0000256" key="3">
    <source>
        <dbReference type="ARBA" id="ARBA00022448"/>
    </source>
</evidence>
<keyword evidence="4" id="KW-1003">Cell membrane</keyword>
<feature type="region of interest" description="Disordered" evidence="13">
    <location>
        <begin position="355"/>
        <end position="383"/>
    </location>
</feature>
<feature type="compositionally biased region" description="Polar residues" evidence="13">
    <location>
        <begin position="365"/>
        <end position="383"/>
    </location>
</feature>
<evidence type="ECO:0000256" key="11">
    <source>
        <dbReference type="ARBA" id="ARBA00023303"/>
    </source>
</evidence>
<evidence type="ECO:0000256" key="1">
    <source>
        <dbReference type="ARBA" id="ARBA00004477"/>
    </source>
</evidence>
<feature type="transmembrane region" description="Helical" evidence="12">
    <location>
        <begin position="208"/>
        <end position="228"/>
    </location>
</feature>
<dbReference type="InterPro" id="IPR039099">
    <property type="entry name" value="Pannexin"/>
</dbReference>
<keyword evidence="3 12" id="KW-0813">Transport</keyword>
<comment type="caution">
    <text evidence="12">Lacks conserved residue(s) required for the propagation of feature annotation.</text>
</comment>
<gene>
    <name evidence="12" type="primary">inx</name>
    <name evidence="14" type="ORF">PEVE_00003119</name>
</gene>
<evidence type="ECO:0000256" key="10">
    <source>
        <dbReference type="ARBA" id="ARBA00023180"/>
    </source>
</evidence>
<comment type="subcellular location">
    <subcellularLocation>
        <location evidence="2 12">Cell membrane</location>
        <topology evidence="2 12">Multi-pass membrane protein</topology>
    </subcellularLocation>
    <subcellularLocation>
        <location evidence="1">Endoplasmic reticulum membrane</location>
        <topology evidence="1">Multi-pass membrane protein</topology>
    </subcellularLocation>
</comment>
<evidence type="ECO:0000256" key="9">
    <source>
        <dbReference type="ARBA" id="ARBA00023136"/>
    </source>
</evidence>
<organism evidence="14 15">
    <name type="scientific">Porites evermanni</name>
    <dbReference type="NCBI Taxonomy" id="104178"/>
    <lineage>
        <taxon>Eukaryota</taxon>
        <taxon>Metazoa</taxon>
        <taxon>Cnidaria</taxon>
        <taxon>Anthozoa</taxon>
        <taxon>Hexacorallia</taxon>
        <taxon>Scleractinia</taxon>
        <taxon>Fungiina</taxon>
        <taxon>Poritidae</taxon>
        <taxon>Porites</taxon>
    </lineage>
</organism>
<accession>A0ABN8QB27</accession>
<keyword evidence="11 12" id="KW-0407">Ion channel</keyword>
<dbReference type="PANTHER" id="PTHR15759">
    <property type="entry name" value="PANNEXIN"/>
    <property type="match status" value="1"/>
</dbReference>
<evidence type="ECO:0000313" key="14">
    <source>
        <dbReference type="EMBL" id="CAH3159200.1"/>
    </source>
</evidence>
<keyword evidence="5 12" id="KW-0812">Transmembrane</keyword>
<evidence type="ECO:0000256" key="2">
    <source>
        <dbReference type="ARBA" id="ARBA00004651"/>
    </source>
</evidence>
<keyword evidence="15" id="KW-1185">Reference proteome</keyword>
<feature type="transmembrane region" description="Helical" evidence="12">
    <location>
        <begin position="261"/>
        <end position="284"/>
    </location>
</feature>
<dbReference type="EMBL" id="CALNXI010001186">
    <property type="protein sequence ID" value="CAH3159200.1"/>
    <property type="molecule type" value="Genomic_DNA"/>
</dbReference>
<dbReference type="InterPro" id="IPR000990">
    <property type="entry name" value="Innexin"/>
</dbReference>
<sequence>MDSRGRFHHRQEEEIKTETFLDSLVRRMTVYAVALIGLFLIIKEFLTGTFIVCQPINRSVRINISYSQSEADYDKAYCSMSMTDFRENLIRATASEPNAIPGVTIMGIKPGEGRVIYQNLLPFAFIFQAALCSIPSLLWRTWASEILCASVRFIVDISKRFPGAPIGEFEPRDRRKEQSYEVLSEDLSSQVDFWGSRKFLARVYTTKLMLNLGILIFIVCFYLSYPMLNYYNLQELFVCHVNRQTLVTCTFPDIGLFKVAWIANIVLVDISIVLVVFQLINVAFCMSRTRTFFVWYLGVDERKKTRLPNDMHLISHFCYANLSAMCPRIVLHSDIQRTALYNPLISLKSSQEELNSSSSSSSLSYNTAPQVFRRQTATELDRE</sequence>
<keyword evidence="10" id="KW-0325">Glycoprotein</keyword>
<proteinExistence type="inferred from homology"/>
<protein>
    <recommendedName>
        <fullName evidence="12">Innexin</fullName>
    </recommendedName>
</protein>
<keyword evidence="7 12" id="KW-1133">Transmembrane helix</keyword>
<evidence type="ECO:0000256" key="4">
    <source>
        <dbReference type="ARBA" id="ARBA00022475"/>
    </source>
</evidence>
<feature type="transmembrane region" description="Helical" evidence="12">
    <location>
        <begin position="30"/>
        <end position="53"/>
    </location>
</feature>
<evidence type="ECO:0000256" key="7">
    <source>
        <dbReference type="ARBA" id="ARBA00022989"/>
    </source>
</evidence>
<keyword evidence="6" id="KW-0256">Endoplasmic reticulum</keyword>
<evidence type="ECO:0000256" key="12">
    <source>
        <dbReference type="RuleBase" id="RU010713"/>
    </source>
</evidence>
<comment type="caution">
    <text evidence="14">The sequence shown here is derived from an EMBL/GenBank/DDBJ whole genome shotgun (WGS) entry which is preliminary data.</text>
</comment>
<dbReference type="Proteomes" id="UP001159427">
    <property type="component" value="Unassembled WGS sequence"/>
</dbReference>
<evidence type="ECO:0000256" key="6">
    <source>
        <dbReference type="ARBA" id="ARBA00022824"/>
    </source>
</evidence>
<comment type="similarity">
    <text evidence="12">Belongs to the pannexin family.</text>
</comment>
<dbReference type="PROSITE" id="PS51013">
    <property type="entry name" value="PANNEXIN"/>
    <property type="match status" value="1"/>
</dbReference>
<reference evidence="14 15" key="1">
    <citation type="submission" date="2022-05" db="EMBL/GenBank/DDBJ databases">
        <authorList>
            <consortium name="Genoscope - CEA"/>
            <person name="William W."/>
        </authorList>
    </citation>
    <scope>NUCLEOTIDE SEQUENCE [LARGE SCALE GENOMIC DNA]</scope>
</reference>
<dbReference type="Pfam" id="PF00876">
    <property type="entry name" value="Innexin"/>
    <property type="match status" value="1"/>
</dbReference>
<keyword evidence="9 12" id="KW-0472">Membrane</keyword>
<dbReference type="PANTHER" id="PTHR15759:SF6">
    <property type="entry name" value="INNEXIN"/>
    <property type="match status" value="1"/>
</dbReference>
<keyword evidence="8 12" id="KW-0406">Ion transport</keyword>